<dbReference type="CDD" id="cd01310">
    <property type="entry name" value="TatD_DNAse"/>
    <property type="match status" value="1"/>
</dbReference>
<dbReference type="SUPFAM" id="SSF51556">
    <property type="entry name" value="Metallo-dependent hydrolases"/>
    <property type="match status" value="1"/>
</dbReference>
<comment type="similarity">
    <text evidence="1">Belongs to the metallo-dependent hydrolases superfamily. TatD-type hydrolase family.</text>
</comment>
<name>A0ABV8WUK3_9BACI</name>
<dbReference type="GO" id="GO:0016787">
    <property type="term" value="F:hydrolase activity"/>
    <property type="evidence" value="ECO:0007669"/>
    <property type="project" value="UniProtKB-KW"/>
</dbReference>
<comment type="caution">
    <text evidence="4">The sequence shown here is derived from an EMBL/GenBank/DDBJ whole genome shotgun (WGS) entry which is preliminary data.</text>
</comment>
<evidence type="ECO:0000313" key="5">
    <source>
        <dbReference type="Proteomes" id="UP001595882"/>
    </source>
</evidence>
<keyword evidence="3 4" id="KW-0378">Hydrolase</keyword>
<dbReference type="EC" id="3.1.-.-" evidence="4"/>
<dbReference type="Gene3D" id="3.20.20.140">
    <property type="entry name" value="Metal-dependent hydrolases"/>
    <property type="match status" value="1"/>
</dbReference>
<proteinExistence type="inferred from homology"/>
<dbReference type="RefSeq" id="WP_390251930.1">
    <property type="nucleotide sequence ID" value="NZ_JBHSDT010000004.1"/>
</dbReference>
<reference evidence="5" key="1">
    <citation type="journal article" date="2019" name="Int. J. Syst. Evol. Microbiol.">
        <title>The Global Catalogue of Microorganisms (GCM) 10K type strain sequencing project: providing services to taxonomists for standard genome sequencing and annotation.</title>
        <authorList>
            <consortium name="The Broad Institute Genomics Platform"/>
            <consortium name="The Broad Institute Genome Sequencing Center for Infectious Disease"/>
            <person name="Wu L."/>
            <person name="Ma J."/>
        </authorList>
    </citation>
    <scope>NUCLEOTIDE SEQUENCE [LARGE SCALE GENOMIC DNA]</scope>
    <source>
        <strain evidence="5">CCUG 37865</strain>
    </source>
</reference>
<dbReference type="InterPro" id="IPR032466">
    <property type="entry name" value="Metal_Hydrolase"/>
</dbReference>
<evidence type="ECO:0000256" key="3">
    <source>
        <dbReference type="ARBA" id="ARBA00022801"/>
    </source>
</evidence>
<organism evidence="4 5">
    <name type="scientific">Gracilibacillus xinjiangensis</name>
    <dbReference type="NCBI Taxonomy" id="1193282"/>
    <lineage>
        <taxon>Bacteria</taxon>
        <taxon>Bacillati</taxon>
        <taxon>Bacillota</taxon>
        <taxon>Bacilli</taxon>
        <taxon>Bacillales</taxon>
        <taxon>Bacillaceae</taxon>
        <taxon>Gracilibacillus</taxon>
    </lineage>
</organism>
<evidence type="ECO:0000256" key="2">
    <source>
        <dbReference type="ARBA" id="ARBA00022723"/>
    </source>
</evidence>
<sequence>MIDAHIHLDWYKPEDQAIILRDLEKRSIDGVIAVSSDLMSCNNVWELHQACPRIFPAFGWHPEQKMPSEAELDRIVQLIREHHDSLAAIGEVGLPYYMKREDYTLDSKPYLNILERFIKLAKEYHLPIVLHAIYEDAETACDLLEKHQVTKAHFHWFKGLDQTVKRMISNGYMISVTPDCVYEREIQLLIDKYPLDLIMVETDGPWQFEGPFSGEMTHPKMIEQSVRKIAELKCLSYKKVCDTVTQNTRDFYLLKDNY</sequence>
<evidence type="ECO:0000313" key="4">
    <source>
        <dbReference type="EMBL" id="MFC4403440.1"/>
    </source>
</evidence>
<keyword evidence="5" id="KW-1185">Reference proteome</keyword>
<keyword evidence="2" id="KW-0479">Metal-binding</keyword>
<protein>
    <submittedName>
        <fullName evidence="4">TatD family hydrolase</fullName>
        <ecNumber evidence="4">3.1.-.-</ecNumber>
    </submittedName>
</protein>
<dbReference type="PIRSF" id="PIRSF005902">
    <property type="entry name" value="DNase_TatD"/>
    <property type="match status" value="1"/>
</dbReference>
<accession>A0ABV8WUK3</accession>
<dbReference type="Pfam" id="PF01026">
    <property type="entry name" value="TatD_DNase"/>
    <property type="match status" value="1"/>
</dbReference>
<evidence type="ECO:0000256" key="1">
    <source>
        <dbReference type="ARBA" id="ARBA00009275"/>
    </source>
</evidence>
<dbReference type="PROSITE" id="PS01137">
    <property type="entry name" value="TATD_1"/>
    <property type="match status" value="1"/>
</dbReference>
<dbReference type="InterPro" id="IPR001130">
    <property type="entry name" value="TatD-like"/>
</dbReference>
<dbReference type="PANTHER" id="PTHR46317">
    <property type="entry name" value="HYDROLASE OF PHP SUPERFAMILY-RELATED PROTEIN"/>
    <property type="match status" value="1"/>
</dbReference>
<dbReference type="EMBL" id="JBHSDT010000004">
    <property type="protein sequence ID" value="MFC4403440.1"/>
    <property type="molecule type" value="Genomic_DNA"/>
</dbReference>
<dbReference type="Proteomes" id="UP001595882">
    <property type="component" value="Unassembled WGS sequence"/>
</dbReference>
<dbReference type="InterPro" id="IPR018228">
    <property type="entry name" value="DNase_TatD-rel_CS"/>
</dbReference>
<gene>
    <name evidence="4" type="ORF">ACFOY7_10145</name>
</gene>
<dbReference type="PANTHER" id="PTHR46317:SF1">
    <property type="entry name" value="HYDROLASE, TATD FAMILY"/>
    <property type="match status" value="1"/>
</dbReference>